<proteinExistence type="inferred from homology"/>
<keyword evidence="4" id="KW-1185">Reference proteome</keyword>
<organism evidence="3 4">
    <name type="scientific">Haloarcula pellucida</name>
    <dbReference type="NCBI Taxonomy" id="1427151"/>
    <lineage>
        <taxon>Archaea</taxon>
        <taxon>Methanobacteriati</taxon>
        <taxon>Methanobacteriota</taxon>
        <taxon>Stenosarchaea group</taxon>
        <taxon>Halobacteria</taxon>
        <taxon>Halobacteriales</taxon>
        <taxon>Haloarculaceae</taxon>
        <taxon>Haloarcula</taxon>
    </lineage>
</organism>
<gene>
    <name evidence="3" type="ORF">GCM10009030_19180</name>
</gene>
<accession>A0A830GNT3</accession>
<dbReference type="InterPro" id="IPR002347">
    <property type="entry name" value="SDR_fam"/>
</dbReference>
<comment type="similarity">
    <text evidence="1">Belongs to the short-chain dehydrogenases/reductases (SDR) family.</text>
</comment>
<dbReference type="PANTHER" id="PTHR43669">
    <property type="entry name" value="5-KETO-D-GLUCONATE 5-REDUCTASE"/>
    <property type="match status" value="1"/>
</dbReference>
<dbReference type="Gene3D" id="3.40.50.720">
    <property type="entry name" value="NAD(P)-binding Rossmann-like Domain"/>
    <property type="match status" value="1"/>
</dbReference>
<sequence length="230" mass="23667">MDDTTVVVTGASRGIGEQVARAVSAAGGHAVICARQKAVLEAVADDIASDGGAVTAMRADVRDEFDVERLLETAARVNGRVDAVVANAAVYHGEAGETPLSDESYAAFDDHLRTNARGVFATIREAVPYLAPDARIVVPTGAVGRQGMPGYGSYAVSKAAAEAVARGFAADLDVPVGAVDPGKVGTDLSGSGGRDPADVAEMVLWVLTDAPVDDLDGAVLDWGDYRRATR</sequence>
<dbReference type="CDD" id="cd05233">
    <property type="entry name" value="SDR_c"/>
    <property type="match status" value="1"/>
</dbReference>
<reference evidence="3" key="2">
    <citation type="submission" date="2020-09" db="EMBL/GenBank/DDBJ databases">
        <authorList>
            <person name="Sun Q."/>
            <person name="Ohkuma M."/>
        </authorList>
    </citation>
    <scope>NUCLEOTIDE SEQUENCE</scope>
    <source>
        <strain evidence="3">JCM 17820</strain>
    </source>
</reference>
<keyword evidence="2" id="KW-0560">Oxidoreductase</keyword>
<dbReference type="AlphaFoldDB" id="A0A830GNT3"/>
<protein>
    <submittedName>
        <fullName evidence="3">Short-chain dehydrogenase</fullName>
    </submittedName>
</protein>
<name>A0A830GNT3_9EURY</name>
<dbReference type="SUPFAM" id="SSF51735">
    <property type="entry name" value="NAD(P)-binding Rossmann-fold domains"/>
    <property type="match status" value="1"/>
</dbReference>
<evidence type="ECO:0000256" key="2">
    <source>
        <dbReference type="ARBA" id="ARBA00023002"/>
    </source>
</evidence>
<dbReference type="PRINTS" id="PR00081">
    <property type="entry name" value="GDHRDH"/>
</dbReference>
<dbReference type="EMBL" id="BMOU01000002">
    <property type="protein sequence ID" value="GGN93597.1"/>
    <property type="molecule type" value="Genomic_DNA"/>
</dbReference>
<evidence type="ECO:0000256" key="1">
    <source>
        <dbReference type="ARBA" id="ARBA00006484"/>
    </source>
</evidence>
<dbReference type="Proteomes" id="UP000605784">
    <property type="component" value="Unassembled WGS sequence"/>
</dbReference>
<dbReference type="GO" id="GO:0016491">
    <property type="term" value="F:oxidoreductase activity"/>
    <property type="evidence" value="ECO:0007669"/>
    <property type="project" value="UniProtKB-KW"/>
</dbReference>
<dbReference type="Pfam" id="PF00106">
    <property type="entry name" value="adh_short"/>
    <property type="match status" value="1"/>
</dbReference>
<evidence type="ECO:0000313" key="4">
    <source>
        <dbReference type="Proteomes" id="UP000605784"/>
    </source>
</evidence>
<evidence type="ECO:0000313" key="3">
    <source>
        <dbReference type="EMBL" id="GGN93597.1"/>
    </source>
</evidence>
<comment type="caution">
    <text evidence="3">The sequence shown here is derived from an EMBL/GenBank/DDBJ whole genome shotgun (WGS) entry which is preliminary data.</text>
</comment>
<dbReference type="InterPro" id="IPR036291">
    <property type="entry name" value="NAD(P)-bd_dom_sf"/>
</dbReference>
<dbReference type="PANTHER" id="PTHR43669:SF3">
    <property type="entry name" value="ALCOHOL DEHYDROGENASE, PUTATIVE (AFU_ORTHOLOGUE AFUA_3G03445)-RELATED"/>
    <property type="match status" value="1"/>
</dbReference>
<dbReference type="RefSeq" id="WP_188996810.1">
    <property type="nucleotide sequence ID" value="NZ_BMOU01000002.1"/>
</dbReference>
<reference evidence="3" key="1">
    <citation type="journal article" date="2014" name="Int. J. Syst. Evol. Microbiol.">
        <title>Complete genome sequence of Corynebacterium casei LMG S-19264T (=DSM 44701T), isolated from a smear-ripened cheese.</title>
        <authorList>
            <consortium name="US DOE Joint Genome Institute (JGI-PGF)"/>
            <person name="Walter F."/>
            <person name="Albersmeier A."/>
            <person name="Kalinowski J."/>
            <person name="Ruckert C."/>
        </authorList>
    </citation>
    <scope>NUCLEOTIDE SEQUENCE</scope>
    <source>
        <strain evidence="3">JCM 17820</strain>
    </source>
</reference>